<protein>
    <submittedName>
        <fullName evidence="1">Uncharacterized protein</fullName>
    </submittedName>
</protein>
<proteinExistence type="predicted"/>
<reference evidence="1" key="1">
    <citation type="submission" date="2014-11" db="EMBL/GenBank/DDBJ databases">
        <authorList>
            <person name="Amaro Gonzalez C."/>
        </authorList>
    </citation>
    <scope>NUCLEOTIDE SEQUENCE</scope>
</reference>
<dbReference type="EMBL" id="GBXM01049685">
    <property type="protein sequence ID" value="JAH58892.1"/>
    <property type="molecule type" value="Transcribed_RNA"/>
</dbReference>
<reference evidence="1" key="2">
    <citation type="journal article" date="2015" name="Fish Shellfish Immunol.">
        <title>Early steps in the European eel (Anguilla anguilla)-Vibrio vulnificus interaction in the gills: Role of the RtxA13 toxin.</title>
        <authorList>
            <person name="Callol A."/>
            <person name="Pajuelo D."/>
            <person name="Ebbesson L."/>
            <person name="Teles M."/>
            <person name="MacKenzie S."/>
            <person name="Amaro C."/>
        </authorList>
    </citation>
    <scope>NUCLEOTIDE SEQUENCE</scope>
</reference>
<sequence>MQNPPAFLFWTHCS</sequence>
<organism evidence="1">
    <name type="scientific">Anguilla anguilla</name>
    <name type="common">European freshwater eel</name>
    <name type="synonym">Muraena anguilla</name>
    <dbReference type="NCBI Taxonomy" id="7936"/>
    <lineage>
        <taxon>Eukaryota</taxon>
        <taxon>Metazoa</taxon>
        <taxon>Chordata</taxon>
        <taxon>Craniata</taxon>
        <taxon>Vertebrata</taxon>
        <taxon>Euteleostomi</taxon>
        <taxon>Actinopterygii</taxon>
        <taxon>Neopterygii</taxon>
        <taxon>Teleostei</taxon>
        <taxon>Anguilliformes</taxon>
        <taxon>Anguillidae</taxon>
        <taxon>Anguilla</taxon>
    </lineage>
</organism>
<evidence type="ECO:0000313" key="1">
    <source>
        <dbReference type="EMBL" id="JAH58892.1"/>
    </source>
</evidence>
<accession>A0A0E9TZJ3</accession>
<name>A0A0E9TZJ3_ANGAN</name>